<protein>
    <submittedName>
        <fullName evidence="1">Uncharacterized protein</fullName>
    </submittedName>
</protein>
<comment type="caution">
    <text evidence="1">The sequence shown here is derived from an EMBL/GenBank/DDBJ whole genome shotgun (WGS) entry which is preliminary data.</text>
</comment>
<reference evidence="1 2" key="1">
    <citation type="submission" date="2021-03" db="EMBL/GenBank/DDBJ databases">
        <authorList>
            <person name="King G.J."/>
            <person name="Bancroft I."/>
            <person name="Baten A."/>
            <person name="Bloomfield J."/>
            <person name="Borpatragohain P."/>
            <person name="He Z."/>
            <person name="Irish N."/>
            <person name="Irwin J."/>
            <person name="Liu K."/>
            <person name="Mauleon R.P."/>
            <person name="Moore J."/>
            <person name="Morris R."/>
            <person name="Ostergaard L."/>
            <person name="Wang B."/>
            <person name="Wells R."/>
        </authorList>
    </citation>
    <scope>NUCLEOTIDE SEQUENCE [LARGE SCALE GENOMIC DNA]</scope>
    <source>
        <strain evidence="1">R-o-18</strain>
        <tissue evidence="1">Leaf</tissue>
    </source>
</reference>
<keyword evidence="2" id="KW-1185">Reference proteome</keyword>
<evidence type="ECO:0000313" key="2">
    <source>
        <dbReference type="Proteomes" id="UP000823674"/>
    </source>
</evidence>
<dbReference type="EMBL" id="JADBGQ010000008">
    <property type="protein sequence ID" value="KAG5384646.1"/>
    <property type="molecule type" value="Genomic_DNA"/>
</dbReference>
<name>A0ABQ7LDJ9_BRACM</name>
<gene>
    <name evidence="1" type="primary">A09g511000.1_BraROA</name>
    <name evidence="1" type="ORF">IGI04_036116</name>
</gene>
<proteinExistence type="predicted"/>
<dbReference type="Proteomes" id="UP000823674">
    <property type="component" value="Chromosome A09"/>
</dbReference>
<sequence length="141" mass="15994">MDNEINRRAPLFIENEGARLVSEWAPSAKSCALSATCIPSPFLIGPKSPWPHGWTSQPATDPDLDHQSETRTLLSYSSYLSLCSYKVKSKFSYVRNLLSWPWNACLYVLRLASTFPRTMAVPTILFRIWDATLAFSEYVND</sequence>
<organism evidence="1 2">
    <name type="scientific">Brassica rapa subsp. trilocularis</name>
    <dbReference type="NCBI Taxonomy" id="1813537"/>
    <lineage>
        <taxon>Eukaryota</taxon>
        <taxon>Viridiplantae</taxon>
        <taxon>Streptophyta</taxon>
        <taxon>Embryophyta</taxon>
        <taxon>Tracheophyta</taxon>
        <taxon>Spermatophyta</taxon>
        <taxon>Magnoliopsida</taxon>
        <taxon>eudicotyledons</taxon>
        <taxon>Gunneridae</taxon>
        <taxon>Pentapetalae</taxon>
        <taxon>rosids</taxon>
        <taxon>malvids</taxon>
        <taxon>Brassicales</taxon>
        <taxon>Brassicaceae</taxon>
        <taxon>Brassiceae</taxon>
        <taxon>Brassica</taxon>
    </lineage>
</organism>
<accession>A0ABQ7LDJ9</accession>
<evidence type="ECO:0000313" key="1">
    <source>
        <dbReference type="EMBL" id="KAG5384646.1"/>
    </source>
</evidence>